<dbReference type="InterPro" id="IPR051624">
    <property type="entry name" value="RMD1/Sad1-interacting"/>
</dbReference>
<comment type="caution">
    <text evidence="3">The sequence shown here is derived from an EMBL/GenBank/DDBJ whole genome shotgun (WGS) entry which is preliminary data.</text>
</comment>
<keyword evidence="1" id="KW-0812">Transmembrane</keyword>
<accession>A0A833H1X1</accession>
<keyword evidence="1" id="KW-0472">Membrane</keyword>
<evidence type="ECO:0000313" key="4">
    <source>
        <dbReference type="Proteomes" id="UP000460298"/>
    </source>
</evidence>
<keyword evidence="1" id="KW-1133">Transmembrane helix</keyword>
<evidence type="ECO:0000259" key="2">
    <source>
        <dbReference type="Pfam" id="PF02582"/>
    </source>
</evidence>
<dbReference type="InterPro" id="IPR003734">
    <property type="entry name" value="DUF155"/>
</dbReference>
<organism evidence="3 4">
    <name type="scientific">Leptonema illini</name>
    <dbReference type="NCBI Taxonomy" id="183"/>
    <lineage>
        <taxon>Bacteria</taxon>
        <taxon>Pseudomonadati</taxon>
        <taxon>Spirochaetota</taxon>
        <taxon>Spirochaetia</taxon>
        <taxon>Leptospirales</taxon>
        <taxon>Leptospiraceae</taxon>
        <taxon>Leptonema</taxon>
    </lineage>
</organism>
<protein>
    <submittedName>
        <fullName evidence="3">RMD1 family protein</fullName>
    </submittedName>
</protein>
<evidence type="ECO:0000313" key="3">
    <source>
        <dbReference type="EMBL" id="KAB2932708.1"/>
    </source>
</evidence>
<proteinExistence type="predicted"/>
<feature type="transmembrane region" description="Helical" evidence="1">
    <location>
        <begin position="245"/>
        <end position="264"/>
    </location>
</feature>
<dbReference type="PANTHER" id="PTHR16255">
    <property type="entry name" value="REQUIRED FOR MEIOTIC NUCLEAR DIVISION PROTEIN 1 HOMOLOG"/>
    <property type="match status" value="1"/>
</dbReference>
<dbReference type="Proteomes" id="UP000460298">
    <property type="component" value="Unassembled WGS sequence"/>
</dbReference>
<feature type="domain" description="DUF155" evidence="2">
    <location>
        <begin position="50"/>
        <end position="217"/>
    </location>
</feature>
<gene>
    <name evidence="3" type="ORF">F9K24_10030</name>
</gene>
<dbReference type="Pfam" id="PF02582">
    <property type="entry name" value="DUF155"/>
    <property type="match status" value="1"/>
</dbReference>
<dbReference type="EMBL" id="WBUI01000008">
    <property type="protein sequence ID" value="KAB2932708.1"/>
    <property type="molecule type" value="Genomic_DNA"/>
</dbReference>
<evidence type="ECO:0000256" key="1">
    <source>
        <dbReference type="SAM" id="Phobius"/>
    </source>
</evidence>
<reference evidence="3 4" key="1">
    <citation type="submission" date="2019-10" db="EMBL/GenBank/DDBJ databases">
        <title>Extracellular Electron Transfer in a Candidatus Methanoperedens spp. Enrichment Culture.</title>
        <authorList>
            <person name="Berger S."/>
            <person name="Rangel Shaw D."/>
            <person name="Berben T."/>
            <person name="In 'T Zandt M."/>
            <person name="Frank J."/>
            <person name="Reimann J."/>
            <person name="Jetten M.S.M."/>
            <person name="Welte C.U."/>
        </authorList>
    </citation>
    <scope>NUCLEOTIDE SEQUENCE [LARGE SCALE GENOMIC DNA]</scope>
    <source>
        <strain evidence="3">SB12</strain>
    </source>
</reference>
<sequence length="267" mass="30481">MSGFPLEDLSSFRARALYIAERIETRSLETASVLGITPLTFTAGESGCAVVFRYGVVVLFNLSALEEVSFLRQLEGLLSQRFEHADAEELEIRVQADGREGMKGSRCYLKEVDLERIQVIAEILARNAVLTHYEPRVAEAFDSIEPLAVEIKGRGRYHKRAKELLSHIGESLLIEQKMVGRVEVGEKPEVLWDSPALEGLYGRLEDEYELRERQIALERKLALISRTAETVLDLLQTWRALRVEWYIVILIVFEIILTLYEMFVKGH</sequence>
<name>A0A833H1X1_9LEPT</name>
<dbReference type="AlphaFoldDB" id="A0A833H1X1"/>
<dbReference type="PANTHER" id="PTHR16255:SF1">
    <property type="entry name" value="REQUIRED FOR MEIOTIC NUCLEAR DIVISION PROTEIN 1 HOMOLOG"/>
    <property type="match status" value="1"/>
</dbReference>